<name>A0A654E6D5_ARATH</name>
<dbReference type="InterPro" id="IPR014002">
    <property type="entry name" value="Agenet_dom_plant"/>
</dbReference>
<dbReference type="AlphaFoldDB" id="A0A654E6D5"/>
<dbReference type="InterPro" id="IPR007930">
    <property type="entry name" value="DUF724"/>
</dbReference>
<dbReference type="CDD" id="cd20405">
    <property type="entry name" value="Tudor_Agenet_AtDUF_rpt1_3"/>
    <property type="match status" value="2"/>
</dbReference>
<feature type="region of interest" description="Disordered" evidence="4">
    <location>
        <begin position="283"/>
        <end position="316"/>
    </location>
</feature>
<sequence length="656" mass="74817">MAIFKDCEVEIFSEEDGFRNAWYRAILEETPTNPTSESKKLRFSYMTKSLNKEGSSSPPTVEQRFIRPVPPENLYNGVVFEEGTMVDADYKHRWRTGVVINKMENDSYLVLFDCPPDIIQFETKHLRAHLDWTGSEWVQPEVRELSKSMFSPGTLVEVSCVIDKVEVSWVTAMIVKEIEESGEKKFIVKVCNKHLSCRVDEAKPNMTVDSCCVRPRPPLFFVEEYDLRDCVEVFHGSSWRQGVVKGVHIEKQYTVTLEATKDKLVVKHSDLRPFKVWEDGVWHNGPQQKPVKESPSNAIKQKPMCSSSGARPMTPKMATKHARISFNPEENVEELSVAETVAATGKLEKMGIEANAEGNKLEPMRNQNCLRNDSTQQMLPEEENSKDGSTKRKREEKHNSASSVMDEIDGTCNGSESEISNTGKSICNNDDVDDQPLSTELPYYQSLSVVNSFAADAEETPAKSARTISPFAKKLPFWKSYETDELYKSLPQSPHFSPLFKAKEDIREWSAVGMMVTFYCLLKEVKDLQLDDSSSKLSSLSSSLAELEKHGFNVTDPLSRISKVLPLQDKRAKKAEERKCLEKKIECEEIERKRFEEEFADFERIIIEKKRQALVAKEKKEAADKRIGEMKTCAETIDQEIKDEELEFQTTVSTPW</sequence>
<feature type="coiled-coil region" evidence="3">
    <location>
        <begin position="571"/>
        <end position="612"/>
    </location>
</feature>
<dbReference type="ExpressionAtlas" id="A0A654E6D5">
    <property type="expression patterns" value="baseline and differential"/>
</dbReference>
<feature type="domain" description="Agenet" evidence="5">
    <location>
        <begin position="148"/>
        <end position="221"/>
    </location>
</feature>
<gene>
    <name evidence="6" type="ORF">AN1_LOCUS370</name>
</gene>
<dbReference type="PANTHER" id="PTHR31917">
    <property type="entry name" value="AGENET DOMAIN-CONTAINING PROTEIN-RELATED"/>
    <property type="match status" value="1"/>
</dbReference>
<feature type="domain" description="Agenet" evidence="5">
    <location>
        <begin position="78"/>
        <end position="134"/>
    </location>
</feature>
<evidence type="ECO:0000313" key="7">
    <source>
        <dbReference type="Proteomes" id="UP000426265"/>
    </source>
</evidence>
<dbReference type="EMBL" id="CACRSJ010000104">
    <property type="protein sequence ID" value="VYS44863.1"/>
    <property type="molecule type" value="Genomic_DNA"/>
</dbReference>
<keyword evidence="3" id="KW-0175">Coiled coil</keyword>
<dbReference type="SMART" id="SM00743">
    <property type="entry name" value="Agenet"/>
    <property type="match status" value="4"/>
</dbReference>
<evidence type="ECO:0000313" key="6">
    <source>
        <dbReference type="EMBL" id="VYS44863.1"/>
    </source>
</evidence>
<evidence type="ECO:0000256" key="2">
    <source>
        <dbReference type="ARBA" id="ARBA00022604"/>
    </source>
</evidence>
<dbReference type="PANTHER" id="PTHR31917:SF50">
    <property type="entry name" value="DUF724 DOMAIN-CONTAINING PROTEIN 1-RELATED"/>
    <property type="match status" value="1"/>
</dbReference>
<feature type="domain" description="Agenet" evidence="5">
    <location>
        <begin position="1"/>
        <end position="74"/>
    </location>
</feature>
<evidence type="ECO:0000259" key="5">
    <source>
        <dbReference type="SMART" id="SM00743"/>
    </source>
</evidence>
<dbReference type="InterPro" id="IPR008395">
    <property type="entry name" value="Agenet-like_dom"/>
</dbReference>
<evidence type="ECO:0000256" key="4">
    <source>
        <dbReference type="SAM" id="MobiDB-lite"/>
    </source>
</evidence>
<dbReference type="CDD" id="cd20406">
    <property type="entry name" value="Tudor_Agenet_AtDUF_rpt2_4"/>
    <property type="match status" value="2"/>
</dbReference>
<feature type="region of interest" description="Disordered" evidence="4">
    <location>
        <begin position="371"/>
        <end position="431"/>
    </location>
</feature>
<accession>A0A654E6D5</accession>
<feature type="compositionally biased region" description="Polar residues" evidence="4">
    <location>
        <begin position="412"/>
        <end position="428"/>
    </location>
</feature>
<dbReference type="Pfam" id="PF05641">
    <property type="entry name" value="Agenet"/>
    <property type="match status" value="2"/>
</dbReference>
<protein>
    <recommendedName>
        <fullName evidence="5">Agenet domain-containing protein</fullName>
    </recommendedName>
</protein>
<keyword evidence="1" id="KW-0813">Transport</keyword>
<evidence type="ECO:0000256" key="1">
    <source>
        <dbReference type="ARBA" id="ARBA00022448"/>
    </source>
</evidence>
<organism evidence="6 7">
    <name type="scientific">Arabidopsis thaliana</name>
    <name type="common">Mouse-ear cress</name>
    <dbReference type="NCBI Taxonomy" id="3702"/>
    <lineage>
        <taxon>Eukaryota</taxon>
        <taxon>Viridiplantae</taxon>
        <taxon>Streptophyta</taxon>
        <taxon>Embryophyta</taxon>
        <taxon>Tracheophyta</taxon>
        <taxon>Spermatophyta</taxon>
        <taxon>Magnoliopsida</taxon>
        <taxon>eudicotyledons</taxon>
        <taxon>Gunneridae</taxon>
        <taxon>Pentapetalae</taxon>
        <taxon>rosids</taxon>
        <taxon>malvids</taxon>
        <taxon>Brassicales</taxon>
        <taxon>Brassicaceae</taxon>
        <taxon>Camelineae</taxon>
        <taxon>Arabidopsis</taxon>
    </lineage>
</organism>
<dbReference type="Proteomes" id="UP000426265">
    <property type="component" value="Unassembled WGS sequence"/>
</dbReference>
<feature type="domain" description="Agenet" evidence="5">
    <location>
        <begin position="223"/>
        <end position="279"/>
    </location>
</feature>
<reference evidence="6 7" key="1">
    <citation type="submission" date="2019-11" db="EMBL/GenBank/DDBJ databases">
        <authorList>
            <person name="Jiao W.-B."/>
            <person name="Schneeberger K."/>
        </authorList>
    </citation>
    <scope>NUCLEOTIDE SEQUENCE [LARGE SCALE GENOMIC DNA]</scope>
    <source>
        <strain evidence="7">cv. An-1</strain>
    </source>
</reference>
<evidence type="ECO:0000256" key="3">
    <source>
        <dbReference type="SAM" id="Coils"/>
    </source>
</evidence>
<proteinExistence type="predicted"/>
<dbReference type="Pfam" id="PF05266">
    <property type="entry name" value="DUF724"/>
    <property type="match status" value="1"/>
</dbReference>
<feature type="compositionally biased region" description="Polar residues" evidence="4">
    <location>
        <begin position="294"/>
        <end position="309"/>
    </location>
</feature>
<keyword evidence="2" id="KW-0341">Growth regulation</keyword>